<dbReference type="InterPro" id="IPR022996">
    <property type="entry name" value="UPF0310"/>
</dbReference>
<evidence type="ECO:0000313" key="4">
    <source>
        <dbReference type="Proteomes" id="UP000321479"/>
    </source>
</evidence>
<proteinExistence type="inferred from homology"/>
<keyword evidence="4" id="KW-1185">Reference proteome</keyword>
<dbReference type="CDD" id="cd21132">
    <property type="entry name" value="EVE-like"/>
    <property type="match status" value="1"/>
</dbReference>
<gene>
    <name evidence="3" type="ORF">FRZ54_15765</name>
</gene>
<dbReference type="Gene3D" id="3.10.590.10">
    <property type="entry name" value="ph1033 like domains"/>
    <property type="match status" value="1"/>
</dbReference>
<dbReference type="Proteomes" id="UP000321479">
    <property type="component" value="Chromosome"/>
</dbReference>
<reference evidence="3 4" key="1">
    <citation type="journal article" date="2017" name="Curr. Microbiol.">
        <title>Mucilaginibacter ginsenosidivorans sp. nov., Isolated from Soil of Ginseng Field.</title>
        <authorList>
            <person name="Kim M.M."/>
            <person name="Siddiqi M.Z."/>
            <person name="Im W.T."/>
        </authorList>
    </citation>
    <scope>NUCLEOTIDE SEQUENCE [LARGE SCALE GENOMIC DNA]</scope>
    <source>
        <strain evidence="3 4">Gsoil 3017</strain>
    </source>
</reference>
<dbReference type="KEGG" id="mgin:FRZ54_15765"/>
<dbReference type="OrthoDB" id="9793567at2"/>
<dbReference type="RefSeq" id="WP_147032543.1">
    <property type="nucleotide sequence ID" value="NZ_CP042436.1"/>
</dbReference>
<evidence type="ECO:0000259" key="2">
    <source>
        <dbReference type="Pfam" id="PF01878"/>
    </source>
</evidence>
<dbReference type="HAMAP" id="MF_00771">
    <property type="entry name" value="UPF0310"/>
    <property type="match status" value="1"/>
</dbReference>
<evidence type="ECO:0000256" key="1">
    <source>
        <dbReference type="HAMAP-Rule" id="MF_00771"/>
    </source>
</evidence>
<dbReference type="InterPro" id="IPR015947">
    <property type="entry name" value="PUA-like_sf"/>
</dbReference>
<dbReference type="EMBL" id="CP042436">
    <property type="protein sequence ID" value="QEC63970.1"/>
    <property type="molecule type" value="Genomic_DNA"/>
</dbReference>
<feature type="domain" description="EVE" evidence="2">
    <location>
        <begin position="6"/>
        <end position="135"/>
    </location>
</feature>
<dbReference type="InterPro" id="IPR002740">
    <property type="entry name" value="EVE_domain"/>
</dbReference>
<sequence>MMDKERYWVTVVSKDHIKRGVAGSFMQANHGKPGSLKKLRPNDWVIFYSPKVTYEGDEKLQAFTAIGQVADGEIYQHKMSDDFIPYRRNVKYYTCKDVPIVPLIGSLDFIRDKKAWGFRFRFGFFEIGQHDFNLLKEKMLVQKQ</sequence>
<evidence type="ECO:0000313" key="3">
    <source>
        <dbReference type="EMBL" id="QEC63970.1"/>
    </source>
</evidence>
<accession>A0A5B8UXZ6</accession>
<dbReference type="AlphaFoldDB" id="A0A5B8UXZ6"/>
<comment type="similarity">
    <text evidence="1">Belongs to the UPF0310 family.</text>
</comment>
<name>A0A5B8UXZ6_9SPHI</name>
<dbReference type="NCBIfam" id="NF002616">
    <property type="entry name" value="PRK02268.1-2"/>
    <property type="match status" value="1"/>
</dbReference>
<dbReference type="Pfam" id="PF01878">
    <property type="entry name" value="EVE"/>
    <property type="match status" value="1"/>
</dbReference>
<organism evidence="3 4">
    <name type="scientific">Mucilaginibacter ginsenosidivorans</name>
    <dbReference type="NCBI Taxonomy" id="398053"/>
    <lineage>
        <taxon>Bacteria</taxon>
        <taxon>Pseudomonadati</taxon>
        <taxon>Bacteroidota</taxon>
        <taxon>Sphingobacteriia</taxon>
        <taxon>Sphingobacteriales</taxon>
        <taxon>Sphingobacteriaceae</taxon>
        <taxon>Mucilaginibacter</taxon>
    </lineage>
</organism>
<protein>
    <recommendedName>
        <fullName evidence="1">UPF0310 protein FRZ54_15765</fullName>
    </recommendedName>
</protein>
<dbReference type="SUPFAM" id="SSF88697">
    <property type="entry name" value="PUA domain-like"/>
    <property type="match status" value="1"/>
</dbReference>